<dbReference type="AlphaFoldDB" id="A0A4U7APQ7"/>
<organism evidence="3 4">
    <name type="scientific">Elsinoe australis</name>
    <dbReference type="NCBI Taxonomy" id="40998"/>
    <lineage>
        <taxon>Eukaryota</taxon>
        <taxon>Fungi</taxon>
        <taxon>Dikarya</taxon>
        <taxon>Ascomycota</taxon>
        <taxon>Pezizomycotina</taxon>
        <taxon>Dothideomycetes</taxon>
        <taxon>Dothideomycetidae</taxon>
        <taxon>Myriangiales</taxon>
        <taxon>Elsinoaceae</taxon>
        <taxon>Elsinoe</taxon>
    </lineage>
</organism>
<feature type="chain" id="PRO_5020930768" evidence="2">
    <location>
        <begin position="18"/>
        <end position="149"/>
    </location>
</feature>
<reference evidence="3 4" key="1">
    <citation type="submission" date="2018-02" db="EMBL/GenBank/DDBJ databases">
        <title>Draft genome sequences of Elsinoe sp., causing black scab on jojoba.</title>
        <authorList>
            <person name="Stodart B."/>
            <person name="Jeffress S."/>
            <person name="Ash G."/>
            <person name="Arun Chinnappa K."/>
        </authorList>
    </citation>
    <scope>NUCLEOTIDE SEQUENCE [LARGE SCALE GENOMIC DNA]</scope>
    <source>
        <strain evidence="3 4">Hillstone_2</strain>
    </source>
</reference>
<evidence type="ECO:0000313" key="3">
    <source>
        <dbReference type="EMBL" id="TKX20148.1"/>
    </source>
</evidence>
<dbReference type="EMBL" id="PTQR01000100">
    <property type="protein sequence ID" value="TKX20148.1"/>
    <property type="molecule type" value="Genomic_DNA"/>
</dbReference>
<keyword evidence="1" id="KW-0472">Membrane</keyword>
<gene>
    <name evidence="3" type="ORF">C1H76_7649</name>
</gene>
<feature type="transmembrane region" description="Helical" evidence="1">
    <location>
        <begin position="107"/>
        <end position="128"/>
    </location>
</feature>
<comment type="caution">
    <text evidence="3">The sequence shown here is derived from an EMBL/GenBank/DDBJ whole genome shotgun (WGS) entry which is preliminary data.</text>
</comment>
<feature type="transmembrane region" description="Helical" evidence="1">
    <location>
        <begin position="24"/>
        <end position="50"/>
    </location>
</feature>
<evidence type="ECO:0000313" key="4">
    <source>
        <dbReference type="Proteomes" id="UP000308133"/>
    </source>
</evidence>
<dbReference type="Proteomes" id="UP000308133">
    <property type="component" value="Unassembled WGS sequence"/>
</dbReference>
<name>A0A4U7APQ7_9PEZI</name>
<evidence type="ECO:0000256" key="1">
    <source>
        <dbReference type="SAM" id="Phobius"/>
    </source>
</evidence>
<feature type="transmembrane region" description="Helical" evidence="1">
    <location>
        <begin position="70"/>
        <end position="87"/>
    </location>
</feature>
<feature type="signal peptide" evidence="2">
    <location>
        <begin position="1"/>
        <end position="17"/>
    </location>
</feature>
<accession>A0A4U7APQ7</accession>
<proteinExistence type="predicted"/>
<keyword evidence="1" id="KW-1133">Transmembrane helix</keyword>
<sequence>MLHASLCVLWAILAGKPRDDWLDLPFVTIMGINQYCINPLITVATAAAFVIQESVAGRSQSPSALNRTTLLPQAALFLVLAVSWPFRFKVPQNLRYPGWVLEEWYPLVGWVCVNNAIIAIGQGILLYADSGRGDREVEQNGERRLLLAA</sequence>
<evidence type="ECO:0000256" key="2">
    <source>
        <dbReference type="SAM" id="SignalP"/>
    </source>
</evidence>
<protein>
    <submittedName>
        <fullName evidence="3">Uncharacterized protein</fullName>
    </submittedName>
</protein>
<keyword evidence="2" id="KW-0732">Signal</keyword>
<keyword evidence="1" id="KW-0812">Transmembrane</keyword>